<dbReference type="InterPro" id="IPR000873">
    <property type="entry name" value="AMP-dep_synth/lig_dom"/>
</dbReference>
<keyword evidence="6" id="KW-1185">Reference proteome</keyword>
<dbReference type="InterPro" id="IPR045851">
    <property type="entry name" value="AMP-bd_C_sf"/>
</dbReference>
<evidence type="ECO:0000256" key="1">
    <source>
        <dbReference type="ARBA" id="ARBA00022450"/>
    </source>
</evidence>
<dbReference type="Proteomes" id="UP000621266">
    <property type="component" value="Unassembled WGS sequence"/>
</dbReference>
<feature type="region of interest" description="Disordered" evidence="3">
    <location>
        <begin position="661"/>
        <end position="697"/>
    </location>
</feature>
<feature type="compositionally biased region" description="Low complexity" evidence="3">
    <location>
        <begin position="572"/>
        <end position="585"/>
    </location>
</feature>
<dbReference type="PROSITE" id="PS50075">
    <property type="entry name" value="CARRIER"/>
    <property type="match status" value="1"/>
</dbReference>
<gene>
    <name evidence="5" type="ORF">GCU69_15325</name>
</gene>
<protein>
    <submittedName>
        <fullName evidence="5">Non-ribosomal peptide synthetase</fullName>
    </submittedName>
</protein>
<dbReference type="InterPro" id="IPR020459">
    <property type="entry name" value="AMP-binding"/>
</dbReference>
<feature type="compositionally biased region" description="Gly residues" evidence="3">
    <location>
        <begin position="662"/>
        <end position="671"/>
    </location>
</feature>
<dbReference type="InterPro" id="IPR009081">
    <property type="entry name" value="PP-bd_ACP"/>
</dbReference>
<dbReference type="Pfam" id="PF13193">
    <property type="entry name" value="AMP-binding_C"/>
    <property type="match status" value="1"/>
</dbReference>
<proteinExistence type="predicted"/>
<evidence type="ECO:0000313" key="5">
    <source>
        <dbReference type="EMBL" id="KAF4408213.1"/>
    </source>
</evidence>
<dbReference type="Pfam" id="PF00501">
    <property type="entry name" value="AMP-binding"/>
    <property type="match status" value="1"/>
</dbReference>
<dbReference type="EMBL" id="WHPN01000283">
    <property type="protein sequence ID" value="KAF4408213.1"/>
    <property type="molecule type" value="Genomic_DNA"/>
</dbReference>
<dbReference type="NCBIfam" id="TIGR01733">
    <property type="entry name" value="AA-adenyl-dom"/>
    <property type="match status" value="1"/>
</dbReference>
<evidence type="ECO:0000313" key="6">
    <source>
        <dbReference type="Proteomes" id="UP000621266"/>
    </source>
</evidence>
<dbReference type="Gene3D" id="1.10.1200.10">
    <property type="entry name" value="ACP-like"/>
    <property type="match status" value="1"/>
</dbReference>
<dbReference type="InterPro" id="IPR042099">
    <property type="entry name" value="ANL_N_sf"/>
</dbReference>
<keyword evidence="2" id="KW-0597">Phosphoprotein</keyword>
<comment type="caution">
    <text evidence="5">The sequence shown here is derived from an EMBL/GenBank/DDBJ whole genome shotgun (WGS) entry which is preliminary data.</text>
</comment>
<sequence>MTAPLDTDIASRIRSGDTGRPAGDPLSPGRGAPLPPGGRPAVHEQVAALARSRPAHTAVRSGREAISYAELDAWAARIAGRLAEAGVGRGSRVGVLAEPSTAMVAAVLGVMRSGAAYLPVDPSNPDRRIAAVLADAGAAAVVATEETAPRAGRTGVPVVPAEHRDGPGSRNPSHRNPRAAAARDGGRPGTAEAAAGDGDSGEGALPAAPPPVRVTGDDPAYLIYTSGSTGEPKGVVVEHRQLASSTLARRLVYPGEPVFLLVSPLAFDSSVAGLWGTLTAGGTLVVAGADEVRDPARLTELVGRHGVTRLLCVPSLYGVLLDAAERAGLDRLRSLETVIVAGEPLPQALIDRHFALHPDGVALVNEYGPTEATVWASYRRYDTPGPVSVGRPVPGTRLYVLDDALRPVPPGERGELYIGGAGVARGYHGRAADTAAAFLDDPFEGREGARMYRTGDLARWNADGTLAFLGRRDHQVKIRGHRVELGAVETALCSLTGVREAVVVPNRTGTGLAAFVIAPSAPDAAALREQLADRLPPAMVPARITVLGDFPRTVNGKADRARLRERADEADAAPAPAREQAPAPAQGSGSADDLTARISAAWAEVLGVREVPTEVNFFDMGGHSLAMFRLQDALERHTGHRPAVVALFRHTTVSEQRALIRDGGGAGGAGSDAGRASTRRADALRARRQRAQQGVAK</sequence>
<name>A0ABQ7FHY8_9ACTN</name>
<dbReference type="Pfam" id="PF00550">
    <property type="entry name" value="PP-binding"/>
    <property type="match status" value="1"/>
</dbReference>
<dbReference type="InterPro" id="IPR020806">
    <property type="entry name" value="PKS_PP-bd"/>
</dbReference>
<dbReference type="InterPro" id="IPR010071">
    <property type="entry name" value="AA_adenyl_dom"/>
</dbReference>
<dbReference type="SUPFAM" id="SSF56801">
    <property type="entry name" value="Acetyl-CoA synthetase-like"/>
    <property type="match status" value="1"/>
</dbReference>
<feature type="domain" description="Carrier" evidence="4">
    <location>
        <begin position="589"/>
        <end position="664"/>
    </location>
</feature>
<dbReference type="SUPFAM" id="SSF47336">
    <property type="entry name" value="ACP-like"/>
    <property type="match status" value="1"/>
</dbReference>
<dbReference type="CDD" id="cd05930">
    <property type="entry name" value="A_NRPS"/>
    <property type="match status" value="1"/>
</dbReference>
<dbReference type="InterPro" id="IPR036736">
    <property type="entry name" value="ACP-like_sf"/>
</dbReference>
<dbReference type="InterPro" id="IPR020845">
    <property type="entry name" value="AMP-binding_CS"/>
</dbReference>
<dbReference type="Gene3D" id="3.30.300.30">
    <property type="match status" value="1"/>
</dbReference>
<dbReference type="PANTHER" id="PTHR45527">
    <property type="entry name" value="NONRIBOSOMAL PEPTIDE SYNTHETASE"/>
    <property type="match status" value="1"/>
</dbReference>
<accession>A0ABQ7FHY8</accession>
<dbReference type="PROSITE" id="PS00455">
    <property type="entry name" value="AMP_BINDING"/>
    <property type="match status" value="1"/>
</dbReference>
<evidence type="ECO:0000256" key="2">
    <source>
        <dbReference type="ARBA" id="ARBA00022553"/>
    </source>
</evidence>
<dbReference type="InterPro" id="IPR025110">
    <property type="entry name" value="AMP-bd_C"/>
</dbReference>
<feature type="region of interest" description="Disordered" evidence="3">
    <location>
        <begin position="142"/>
        <end position="216"/>
    </location>
</feature>
<evidence type="ECO:0000259" key="4">
    <source>
        <dbReference type="PROSITE" id="PS50075"/>
    </source>
</evidence>
<dbReference type="PRINTS" id="PR00154">
    <property type="entry name" value="AMPBINDING"/>
</dbReference>
<dbReference type="SMART" id="SM00823">
    <property type="entry name" value="PKS_PP"/>
    <property type="match status" value="1"/>
</dbReference>
<feature type="compositionally biased region" description="Basic and acidic residues" evidence="3">
    <location>
        <begin position="557"/>
        <end position="569"/>
    </location>
</feature>
<feature type="compositionally biased region" description="Low complexity" evidence="3">
    <location>
        <begin position="178"/>
        <end position="197"/>
    </location>
</feature>
<reference evidence="5 6" key="1">
    <citation type="submission" date="2019-10" db="EMBL/GenBank/DDBJ databases">
        <title>Streptomyces tenebrisbrunneis sp.nov., an endogenous actinomycete isolated from of Lycium ruthenicum.</title>
        <authorList>
            <person name="Ma L."/>
        </authorList>
    </citation>
    <scope>NUCLEOTIDE SEQUENCE [LARGE SCALE GENOMIC DNA]</scope>
    <source>
        <strain evidence="5 6">TRM 66187</strain>
    </source>
</reference>
<dbReference type="Gene3D" id="3.40.50.12780">
    <property type="entry name" value="N-terminal domain of ligase-like"/>
    <property type="match status" value="1"/>
</dbReference>
<dbReference type="RefSeq" id="WP_156206338.1">
    <property type="nucleotide sequence ID" value="NZ_WHPN01000283.1"/>
</dbReference>
<organism evidence="5 6">
    <name type="scientific">Streptomyces lycii</name>
    <dbReference type="NCBI Taxonomy" id="2654337"/>
    <lineage>
        <taxon>Bacteria</taxon>
        <taxon>Bacillati</taxon>
        <taxon>Actinomycetota</taxon>
        <taxon>Actinomycetes</taxon>
        <taxon>Kitasatosporales</taxon>
        <taxon>Streptomycetaceae</taxon>
        <taxon>Streptomyces</taxon>
    </lineage>
</organism>
<keyword evidence="1" id="KW-0596">Phosphopantetheine</keyword>
<feature type="region of interest" description="Disordered" evidence="3">
    <location>
        <begin position="1"/>
        <end position="41"/>
    </location>
</feature>
<dbReference type="PANTHER" id="PTHR45527:SF1">
    <property type="entry name" value="FATTY ACID SYNTHASE"/>
    <property type="match status" value="1"/>
</dbReference>
<feature type="region of interest" description="Disordered" evidence="3">
    <location>
        <begin position="557"/>
        <end position="592"/>
    </location>
</feature>
<evidence type="ECO:0000256" key="3">
    <source>
        <dbReference type="SAM" id="MobiDB-lite"/>
    </source>
</evidence>